<evidence type="ECO:0000313" key="2">
    <source>
        <dbReference type="Proteomes" id="UP000002624"/>
    </source>
</evidence>
<dbReference type="VEuPathDB" id="FungiDB:HCDG_09272"/>
<gene>
    <name evidence="1" type="ORF">HCDG_09272</name>
</gene>
<accession>C6HSU1</accession>
<dbReference type="Proteomes" id="UP000002624">
    <property type="component" value="Unassembled WGS sequence"/>
</dbReference>
<reference evidence="2" key="1">
    <citation type="submission" date="2009-05" db="EMBL/GenBank/DDBJ databases">
        <title>The genome sequence of Ajellomyces capsulatus strain H143.</title>
        <authorList>
            <person name="Champion M."/>
            <person name="Cuomo C.A."/>
            <person name="Ma L.-J."/>
            <person name="Henn M.R."/>
            <person name="Sil A."/>
            <person name="Goldman B."/>
            <person name="Young S.K."/>
            <person name="Kodira C.D."/>
            <person name="Zeng Q."/>
            <person name="Koehrsen M."/>
            <person name="Alvarado L."/>
            <person name="Berlin A.M."/>
            <person name="Borenstein D."/>
            <person name="Chen Z."/>
            <person name="Engels R."/>
            <person name="Freedman E."/>
            <person name="Gellesch M."/>
            <person name="Goldberg J."/>
            <person name="Griggs A."/>
            <person name="Gujja S."/>
            <person name="Heiman D.I."/>
            <person name="Hepburn T.A."/>
            <person name="Howarth C."/>
            <person name="Jen D."/>
            <person name="Larson L."/>
            <person name="Lewis B."/>
            <person name="Mehta T."/>
            <person name="Park D."/>
            <person name="Pearson M."/>
            <person name="Roberts A."/>
            <person name="Saif S."/>
            <person name="Shea T.D."/>
            <person name="Shenoy N."/>
            <person name="Sisk P."/>
            <person name="Stolte C."/>
            <person name="Sykes S."/>
            <person name="Walk T."/>
            <person name="White J."/>
            <person name="Yandava C."/>
            <person name="Klein B."/>
            <person name="McEwen J.G."/>
            <person name="Puccia R."/>
            <person name="Goldman G.H."/>
            <person name="Felipe M.S."/>
            <person name="Nino-Vega G."/>
            <person name="San-Blas G."/>
            <person name="Taylor J.W."/>
            <person name="Mendoza L."/>
            <person name="Galagan J.E."/>
            <person name="Nusbaum C."/>
            <person name="Birren B.W."/>
        </authorList>
    </citation>
    <scope>NUCLEOTIDE SEQUENCE [LARGE SCALE GENOMIC DNA]</scope>
    <source>
        <strain evidence="2">H143</strain>
    </source>
</reference>
<dbReference type="EMBL" id="GG692439">
    <property type="protein sequence ID" value="EER36616.1"/>
    <property type="molecule type" value="Genomic_DNA"/>
</dbReference>
<name>C6HSU1_AJECH</name>
<dbReference type="AlphaFoldDB" id="C6HSU1"/>
<sequence length="112" mass="12738">MAIETLINEYPGCFQPSHKCWGCLDVVSERLSPNLSRQRQEHDSHSLNITQVRQRAPRLQSIPPHIPFPRFPNAQRTARCVSDAIQPLLAALNYPEEKLSLPFTSKATMRTS</sequence>
<evidence type="ECO:0000313" key="1">
    <source>
        <dbReference type="EMBL" id="EER36616.1"/>
    </source>
</evidence>
<proteinExistence type="predicted"/>
<protein>
    <submittedName>
        <fullName evidence="1">Uncharacterized protein</fullName>
    </submittedName>
</protein>
<organism evidence="1 2">
    <name type="scientific">Ajellomyces capsulatus (strain H143)</name>
    <name type="common">Darling's disease fungus</name>
    <name type="synonym">Histoplasma capsulatum</name>
    <dbReference type="NCBI Taxonomy" id="544712"/>
    <lineage>
        <taxon>Eukaryota</taxon>
        <taxon>Fungi</taxon>
        <taxon>Dikarya</taxon>
        <taxon>Ascomycota</taxon>
        <taxon>Pezizomycotina</taxon>
        <taxon>Eurotiomycetes</taxon>
        <taxon>Eurotiomycetidae</taxon>
        <taxon>Onygenales</taxon>
        <taxon>Ajellomycetaceae</taxon>
        <taxon>Histoplasma</taxon>
    </lineage>
</organism>
<dbReference type="HOGENOM" id="CLU_2145152_0_0_1"/>